<dbReference type="EMBL" id="CAMXCT030000799">
    <property type="protein sequence ID" value="CAL4770701.1"/>
    <property type="molecule type" value="Genomic_DNA"/>
</dbReference>
<evidence type="ECO:0000313" key="4">
    <source>
        <dbReference type="EMBL" id="CAL1136764.1"/>
    </source>
</evidence>
<proteinExistence type="predicted"/>
<reference evidence="4" key="2">
    <citation type="submission" date="2024-04" db="EMBL/GenBank/DDBJ databases">
        <authorList>
            <person name="Chen Y."/>
            <person name="Shah S."/>
            <person name="Dougan E. K."/>
            <person name="Thang M."/>
            <person name="Chan C."/>
        </authorList>
    </citation>
    <scope>NUCLEOTIDE SEQUENCE [LARGE SCALE GENOMIC DNA]</scope>
</reference>
<keyword evidence="2" id="KW-0472">Membrane</keyword>
<dbReference type="EMBL" id="CAMXCT010000799">
    <property type="protein sequence ID" value="CAI3983389.1"/>
    <property type="molecule type" value="Genomic_DNA"/>
</dbReference>
<gene>
    <name evidence="3" type="ORF">C1SCF055_LOCUS11006</name>
</gene>
<feature type="region of interest" description="Disordered" evidence="1">
    <location>
        <begin position="759"/>
        <end position="783"/>
    </location>
</feature>
<sequence>AMSSPLGPQQKPGRSCLRALLVLSIVVLPGFSPYCVDLPLGAFLDFRLPCTSVSCCSLDFSLSLPNVLHLLLLQNLLHLEAGLACQATCMSEASIRALTAAVERLTIATDRLADQLQTRIFEVPPPPPRSPGVIVESARVPFPEHFVSQIALLRFRGPEEGPGVVPAFVIDFCKEKLSSKPPGPEERACVAYRAGFWASVSISTNTAYNQIQVPGLRVNHWVVLRSCDSLPFRTTTRRDFDNLVDPADRLLVFAVLDSLAEVEAFCLGRGDDSLLLVFTLPQEHVNVNVPNSCMAIPVLPREGGMLLAVPDGFLSNDALLDASAAEDADILGPSRDFVAPLLEEDESGLEVPVGVDAPFCVIDVTDGVLTMLREYDPVIDPSGEILPYVKERPLAIVDVSAVIANIVAWVTEVDGIARLNFYTAREEREESNAPPPLPSSKAAPKRAGARKITNVKALALQQQTILEMNQGTSATPAPGPVFGASMPAKLPSVSAGLQQALPSGLPKLGNLLRPPPKSKPPAAAAGAVDAGVPNAVLNVEGPPEAQGFSQALMQQSQAITSLVAHLTSGDALTELSSSASSSHGLHTKGVMRREKMQQELANGSSNFFVQVQQQIHKRMFPSRPLPKDENELVNTGATLCGYLEKFGGYKNRAETAMIMWMLGHAMDAAASGDDRLCKEYLALTVACIEQSVVDGGNWNLAYVLSLLEEPPSQVFSEKTAAVSSLGKPFAALVPPTWSAVSLAFLKELDLLTTKKAEAGKPKVAAKAEEPGPPSPKRSLMESEGPAFLDNVPKAGRRFPELIARLDELTDMLTRLGVSASPYDKTYQGFEVPKGEPAPEAKPYQDMDPEKLLLFGKGTWDVTEFLPDDLVMAYREPRRGQNARESIVVGPSRNLPNGCDFTELYINPNTHRLAISITDRKDFYHQIHATQARAISNTIGPAVPMEMLTETGAYSAFFLKEAQRKQPRGTYGDELYMRDDTGYELPPEGCLWVSFSSILQGVTCSKRNYDVANQAYQKYGLLGSPHKDLVDVEEGRVIGAYLNGSDRAAQHGMVTVAAPIAKRLGLAYLSVLLAQLPYTSDALHLCLVGGWVSCLTYRRPLMSVLSRCFKMVDMDSFDRDNPRIIALPRKTADELVLLAVLMPMVSTDIATDFEHRVFCTDASSFKGAILSAPVTRDVAEVLWKTSRSKGAYTRLLTPLESLLKNLDALEEHENPAPEQHQIARPLACVYDFIEVFSGASKITAFLKEMGFVCGPPLDLSISAEYDDQTSAGTQLACRSMQLMYVGARHARKEAARQLEQGPTAGLESQLVNDLMQRVCALITAAGIYLNIPFCPTRLNAADDPTRDCPLRSPIEGLGASAMSRDELFDLAAFPKLRKWASNWARLILRVLGLKALHFANRAVYRLPLPIKDAPCHACPHDALDFDATLGYPGEGPQPFFVLSSMFILLSRLMWGWRRFCGIIALGFGGLLRPGELVAAKREDLLLPIVLFGQLLIDCWQLYAWTFGPMTGCLSTKANLEADP</sequence>
<evidence type="ECO:0000313" key="3">
    <source>
        <dbReference type="EMBL" id="CAI3983389.1"/>
    </source>
</evidence>
<feature type="region of interest" description="Disordered" evidence="1">
    <location>
        <begin position="426"/>
        <end position="447"/>
    </location>
</feature>
<protein>
    <submittedName>
        <fullName evidence="3">Uncharacterized protein</fullName>
    </submittedName>
</protein>
<accession>A0A9P1FN29</accession>
<feature type="transmembrane region" description="Helical" evidence="2">
    <location>
        <begin position="1453"/>
        <end position="1471"/>
    </location>
</feature>
<feature type="non-terminal residue" evidence="3">
    <location>
        <position position="1"/>
    </location>
</feature>
<evidence type="ECO:0000256" key="1">
    <source>
        <dbReference type="SAM" id="MobiDB-lite"/>
    </source>
</evidence>
<evidence type="ECO:0000256" key="2">
    <source>
        <dbReference type="SAM" id="Phobius"/>
    </source>
</evidence>
<dbReference type="OrthoDB" id="440580at2759"/>
<reference evidence="3" key="1">
    <citation type="submission" date="2022-10" db="EMBL/GenBank/DDBJ databases">
        <authorList>
            <person name="Chen Y."/>
            <person name="Dougan E. K."/>
            <person name="Chan C."/>
            <person name="Rhodes N."/>
            <person name="Thang M."/>
        </authorList>
    </citation>
    <scope>NUCLEOTIDE SEQUENCE</scope>
</reference>
<organism evidence="3">
    <name type="scientific">Cladocopium goreaui</name>
    <dbReference type="NCBI Taxonomy" id="2562237"/>
    <lineage>
        <taxon>Eukaryota</taxon>
        <taxon>Sar</taxon>
        <taxon>Alveolata</taxon>
        <taxon>Dinophyceae</taxon>
        <taxon>Suessiales</taxon>
        <taxon>Symbiodiniaceae</taxon>
        <taxon>Cladocopium</taxon>
    </lineage>
</organism>
<feature type="compositionally biased region" description="Basic and acidic residues" evidence="1">
    <location>
        <begin position="759"/>
        <end position="769"/>
    </location>
</feature>
<keyword evidence="2" id="KW-0812">Transmembrane</keyword>
<dbReference type="Proteomes" id="UP001152797">
    <property type="component" value="Unassembled WGS sequence"/>
</dbReference>
<keyword evidence="2" id="KW-1133">Transmembrane helix</keyword>
<name>A0A9P1FN29_9DINO</name>
<feature type="non-terminal residue" evidence="3">
    <location>
        <position position="1522"/>
    </location>
</feature>
<evidence type="ECO:0000313" key="5">
    <source>
        <dbReference type="Proteomes" id="UP001152797"/>
    </source>
</evidence>
<comment type="caution">
    <text evidence="3">The sequence shown here is derived from an EMBL/GenBank/DDBJ whole genome shotgun (WGS) entry which is preliminary data.</text>
</comment>
<dbReference type="EMBL" id="CAMXCT020000799">
    <property type="protein sequence ID" value="CAL1136764.1"/>
    <property type="molecule type" value="Genomic_DNA"/>
</dbReference>
<feature type="transmembrane region" description="Helical" evidence="2">
    <location>
        <begin position="1483"/>
        <end position="1503"/>
    </location>
</feature>
<keyword evidence="5" id="KW-1185">Reference proteome</keyword>